<protein>
    <submittedName>
        <fullName evidence="1">Uncharacterized protein</fullName>
    </submittedName>
</protein>
<dbReference type="EMBL" id="JBHLWK010000014">
    <property type="protein sequence ID" value="MFC0205025.1"/>
    <property type="molecule type" value="Genomic_DNA"/>
</dbReference>
<sequence length="165" mass="18534">MHKKFEIGALDLDITLRDEALDPLNSPARRMVANAAISVEPFDAYYSVRELRGAVQAVHEGEIGAKRKLTRVLSTECDDFQRCIYYQLAGRGVVQMLDVLEWLEELLARRSVVSHDLFREGTWPAIMVNPYVAAQPDGPLVSADPNFEEGPSWYLDPDLSGVIEE</sequence>
<evidence type="ECO:0000313" key="2">
    <source>
        <dbReference type="Proteomes" id="UP001589798"/>
    </source>
</evidence>
<name>A0ABV6CXC4_9SPHN</name>
<reference evidence="1 2" key="1">
    <citation type="submission" date="2024-09" db="EMBL/GenBank/DDBJ databases">
        <authorList>
            <person name="Sun Q."/>
            <person name="Mori K."/>
        </authorList>
    </citation>
    <scope>NUCLEOTIDE SEQUENCE [LARGE SCALE GENOMIC DNA]</scope>
    <source>
        <strain evidence="1 2">CCM 7706</strain>
    </source>
</reference>
<gene>
    <name evidence="1" type="ORF">ACFFJC_12170</name>
</gene>
<dbReference type="Proteomes" id="UP001589798">
    <property type="component" value="Unassembled WGS sequence"/>
</dbReference>
<accession>A0ABV6CXC4</accession>
<evidence type="ECO:0000313" key="1">
    <source>
        <dbReference type="EMBL" id="MFC0205025.1"/>
    </source>
</evidence>
<organism evidence="1 2">
    <name type="scientific">Novosphingobium soli</name>
    <dbReference type="NCBI Taxonomy" id="574956"/>
    <lineage>
        <taxon>Bacteria</taxon>
        <taxon>Pseudomonadati</taxon>
        <taxon>Pseudomonadota</taxon>
        <taxon>Alphaproteobacteria</taxon>
        <taxon>Sphingomonadales</taxon>
        <taxon>Sphingomonadaceae</taxon>
        <taxon>Novosphingobium</taxon>
    </lineage>
</organism>
<comment type="caution">
    <text evidence="1">The sequence shown here is derived from an EMBL/GenBank/DDBJ whole genome shotgun (WGS) entry which is preliminary data.</text>
</comment>
<keyword evidence="2" id="KW-1185">Reference proteome</keyword>
<proteinExistence type="predicted"/>
<dbReference type="RefSeq" id="WP_379487785.1">
    <property type="nucleotide sequence ID" value="NZ_JBHLWK010000014.1"/>
</dbReference>